<reference evidence="1 2" key="1">
    <citation type="submission" date="2020-11" db="EMBL/GenBank/DDBJ databases">
        <authorList>
            <person name="Sun Q."/>
        </authorList>
    </citation>
    <scope>NUCLEOTIDE SEQUENCE [LARGE SCALE GENOMIC DNA]</scope>
    <source>
        <strain evidence="1 2">P8398</strain>
    </source>
</reference>
<evidence type="ECO:0008006" key="3">
    <source>
        <dbReference type="Google" id="ProtNLM"/>
    </source>
</evidence>
<gene>
    <name evidence="1" type="ORF">IV454_20955</name>
</gene>
<evidence type="ECO:0000313" key="1">
    <source>
        <dbReference type="EMBL" id="QPI48017.1"/>
    </source>
</evidence>
<keyword evidence="2" id="KW-1185">Reference proteome</keyword>
<evidence type="ECO:0000313" key="2">
    <source>
        <dbReference type="Proteomes" id="UP000662888"/>
    </source>
</evidence>
<dbReference type="EMBL" id="CP065053">
    <property type="protein sequence ID" value="QPI48017.1"/>
    <property type="molecule type" value="Genomic_DNA"/>
</dbReference>
<proteinExistence type="predicted"/>
<sequence>MFKHIKQFTIGITLLALWTAGASAGVLRVGQRSGLEQAGQILQRSDFDDFGAGFHFPGSAFARGDVLYTSAENLVVGGGSGLSIGQLRPVMSNEYWSPISASIAGDIPYTLFGFDAAVTQGTVDLTVETNLGSYRFDGIALHDGARSLDFLGFQATGGEYFTGFALRSMGEGYLAGITNVTLGAARTAVAEPGGVALLLAGLGVLTVSRRGRGSANRRRAG</sequence>
<organism evidence="1 2">
    <name type="scientific">Massilia antarctica</name>
    <dbReference type="NCBI Taxonomy" id="2765360"/>
    <lineage>
        <taxon>Bacteria</taxon>
        <taxon>Pseudomonadati</taxon>
        <taxon>Pseudomonadota</taxon>
        <taxon>Betaproteobacteria</taxon>
        <taxon>Burkholderiales</taxon>
        <taxon>Oxalobacteraceae</taxon>
        <taxon>Telluria group</taxon>
        <taxon>Massilia</taxon>
    </lineage>
</organism>
<protein>
    <recommendedName>
        <fullName evidence="3">PEP-CTERM sorting domain-containing protein</fullName>
    </recommendedName>
</protein>
<dbReference type="RefSeq" id="WP_206087661.1">
    <property type="nucleotide sequence ID" value="NZ_CP065053.1"/>
</dbReference>
<dbReference type="Proteomes" id="UP000662888">
    <property type="component" value="Chromosome"/>
</dbReference>
<name>A0AA49A6T7_9BURK</name>
<accession>A0AA49A6T7</accession>